<keyword evidence="7" id="KW-0408">Iron</keyword>
<dbReference type="Pfam" id="PF00355">
    <property type="entry name" value="Rieske"/>
    <property type="match status" value="1"/>
</dbReference>
<dbReference type="InterPro" id="IPR017941">
    <property type="entry name" value="Rieske_2Fe-2S"/>
</dbReference>
<keyword evidence="8" id="KW-0411">Iron-sulfur</keyword>
<dbReference type="EMBL" id="JBHRSL010000010">
    <property type="protein sequence ID" value="MFC3052397.1"/>
    <property type="molecule type" value="Genomic_DNA"/>
</dbReference>
<keyword evidence="5" id="KW-1133">Transmembrane helix</keyword>
<evidence type="ECO:0000256" key="8">
    <source>
        <dbReference type="ARBA" id="ARBA00023014"/>
    </source>
</evidence>
<evidence type="ECO:0000313" key="11">
    <source>
        <dbReference type="EMBL" id="MFC3052397.1"/>
    </source>
</evidence>
<evidence type="ECO:0000256" key="5">
    <source>
        <dbReference type="ARBA" id="ARBA00022989"/>
    </source>
</evidence>
<evidence type="ECO:0000256" key="2">
    <source>
        <dbReference type="ARBA" id="ARBA00022692"/>
    </source>
</evidence>
<keyword evidence="12" id="KW-1185">Reference proteome</keyword>
<evidence type="ECO:0000313" key="12">
    <source>
        <dbReference type="Proteomes" id="UP001595444"/>
    </source>
</evidence>
<dbReference type="PANTHER" id="PTHR21266">
    <property type="entry name" value="IRON-SULFUR DOMAIN CONTAINING PROTEIN"/>
    <property type="match status" value="1"/>
</dbReference>
<keyword evidence="9" id="KW-0472">Membrane</keyword>
<proteinExistence type="predicted"/>
<keyword evidence="6 11" id="KW-0560">Oxidoreductase</keyword>
<accession>A0ABV7D5E4</accession>
<keyword evidence="11" id="KW-0223">Dioxygenase</keyword>
<dbReference type="GO" id="GO:0051213">
    <property type="term" value="F:dioxygenase activity"/>
    <property type="evidence" value="ECO:0007669"/>
    <property type="project" value="UniProtKB-KW"/>
</dbReference>
<dbReference type="PROSITE" id="PS51296">
    <property type="entry name" value="RIESKE"/>
    <property type="match status" value="1"/>
</dbReference>
<dbReference type="Proteomes" id="UP001595444">
    <property type="component" value="Unassembled WGS sequence"/>
</dbReference>
<dbReference type="InterPro" id="IPR036922">
    <property type="entry name" value="Rieske_2Fe-2S_sf"/>
</dbReference>
<comment type="caution">
    <text evidence="11">The sequence shown here is derived from an EMBL/GenBank/DDBJ whole genome shotgun (WGS) entry which is preliminary data.</text>
</comment>
<reference evidence="12" key="1">
    <citation type="journal article" date="2019" name="Int. J. Syst. Evol. Microbiol.">
        <title>The Global Catalogue of Microorganisms (GCM) 10K type strain sequencing project: providing services to taxonomists for standard genome sequencing and annotation.</title>
        <authorList>
            <consortium name="The Broad Institute Genomics Platform"/>
            <consortium name="The Broad Institute Genome Sequencing Center for Infectious Disease"/>
            <person name="Wu L."/>
            <person name="Ma J."/>
        </authorList>
    </citation>
    <scope>NUCLEOTIDE SEQUENCE [LARGE SCALE GENOMIC DNA]</scope>
    <source>
        <strain evidence="12">KCTC 62164</strain>
    </source>
</reference>
<sequence length="339" mass="37162">MPYENPVNTSHQRIKKRILGPQVPFEGDNGLYTQSWFPICMSSEIETGAVKGYPFLGGKVIVFRGGDGIARVTTAYCAHLGSDLSLGCVKDNGVQCPYHFWEFDGGTGACIKTGVGDVPPRNAGIYSFPVCEKHGLIWAFNGDEPLFDIPDWPMPESDLVVDTQPFPVHMPIDPWIICAQTPDIQHVILLHKFELIGPNPASDVEWTDYTMFYDLHGIAQGREMNIRAGLVGSSIFFQTGTLDGRWFGFLTAMGLPAPSTTSLFSVFAAEKASGDEDDVRAFIEDARNHEIAIASEDADIAASIKFKVGALTKADATLGKFFEKMRKFPRANPAADFLS</sequence>
<dbReference type="EC" id="1.14.13.-" evidence="11"/>
<dbReference type="RefSeq" id="WP_194213937.1">
    <property type="nucleotide sequence ID" value="NZ_CP061205.1"/>
</dbReference>
<gene>
    <name evidence="11" type="ORF">ACFOKA_10840</name>
</gene>
<evidence type="ECO:0000256" key="1">
    <source>
        <dbReference type="ARBA" id="ARBA00004370"/>
    </source>
</evidence>
<dbReference type="CDD" id="cd03469">
    <property type="entry name" value="Rieske_RO_Alpha_N"/>
    <property type="match status" value="1"/>
</dbReference>
<evidence type="ECO:0000256" key="4">
    <source>
        <dbReference type="ARBA" id="ARBA00022723"/>
    </source>
</evidence>
<evidence type="ECO:0000256" key="7">
    <source>
        <dbReference type="ARBA" id="ARBA00023004"/>
    </source>
</evidence>
<keyword evidence="3" id="KW-0001">2Fe-2S</keyword>
<name>A0ABV7D5E4_9PROT</name>
<organism evidence="11 12">
    <name type="scientific">Kordiimonas pumila</name>
    <dbReference type="NCBI Taxonomy" id="2161677"/>
    <lineage>
        <taxon>Bacteria</taxon>
        <taxon>Pseudomonadati</taxon>
        <taxon>Pseudomonadota</taxon>
        <taxon>Alphaproteobacteria</taxon>
        <taxon>Kordiimonadales</taxon>
        <taxon>Kordiimonadaceae</taxon>
        <taxon>Kordiimonas</taxon>
    </lineage>
</organism>
<keyword evidence="2" id="KW-0812">Transmembrane</keyword>
<comment type="subcellular location">
    <subcellularLocation>
        <location evidence="1">Membrane</location>
    </subcellularLocation>
</comment>
<protein>
    <submittedName>
        <fullName evidence="11">Aromatic ring-hydroxylating dioxygenase subunit alpha</fullName>
        <ecNumber evidence="11">1.14.13.-</ecNumber>
    </submittedName>
</protein>
<keyword evidence="4" id="KW-0479">Metal-binding</keyword>
<evidence type="ECO:0000256" key="3">
    <source>
        <dbReference type="ARBA" id="ARBA00022714"/>
    </source>
</evidence>
<dbReference type="PANTHER" id="PTHR21266:SF32">
    <property type="entry name" value="CHOLESTEROL 7-DESATURASE NVD"/>
    <property type="match status" value="1"/>
</dbReference>
<dbReference type="Gene3D" id="2.102.10.10">
    <property type="entry name" value="Rieske [2Fe-2S] iron-sulphur domain"/>
    <property type="match status" value="1"/>
</dbReference>
<feature type="domain" description="Rieske" evidence="10">
    <location>
        <begin position="37"/>
        <end position="139"/>
    </location>
</feature>
<dbReference type="InterPro" id="IPR050584">
    <property type="entry name" value="Cholesterol_7-desaturase"/>
</dbReference>
<dbReference type="SUPFAM" id="SSF50022">
    <property type="entry name" value="ISP domain"/>
    <property type="match status" value="1"/>
</dbReference>
<evidence type="ECO:0000256" key="6">
    <source>
        <dbReference type="ARBA" id="ARBA00023002"/>
    </source>
</evidence>
<evidence type="ECO:0000256" key="9">
    <source>
        <dbReference type="ARBA" id="ARBA00023136"/>
    </source>
</evidence>
<evidence type="ECO:0000259" key="10">
    <source>
        <dbReference type="PROSITE" id="PS51296"/>
    </source>
</evidence>